<feature type="region of interest" description="Disordered" evidence="3">
    <location>
        <begin position="1"/>
        <end position="122"/>
    </location>
</feature>
<name>A0A1G4IUN6_9SACH</name>
<accession>A0A1G4IUN6</accession>
<dbReference type="GO" id="GO:0005634">
    <property type="term" value="C:nucleus"/>
    <property type="evidence" value="ECO:0007669"/>
    <property type="project" value="TreeGrafter"/>
</dbReference>
<dbReference type="InterPro" id="IPR013272">
    <property type="entry name" value="Vps72/YL1_C"/>
</dbReference>
<feature type="compositionally biased region" description="Basic and acidic residues" evidence="3">
    <location>
        <begin position="371"/>
        <end position="387"/>
    </location>
</feature>
<evidence type="ECO:0000313" key="5">
    <source>
        <dbReference type="EMBL" id="SCU80726.1"/>
    </source>
</evidence>
<evidence type="ECO:0000256" key="3">
    <source>
        <dbReference type="SAM" id="MobiDB-lite"/>
    </source>
</evidence>
<organism evidence="5 6">
    <name type="scientific">Lachancea dasiensis</name>
    <dbReference type="NCBI Taxonomy" id="1072105"/>
    <lineage>
        <taxon>Eukaryota</taxon>
        <taxon>Fungi</taxon>
        <taxon>Dikarya</taxon>
        <taxon>Ascomycota</taxon>
        <taxon>Saccharomycotina</taxon>
        <taxon>Saccharomycetes</taxon>
        <taxon>Saccharomycetales</taxon>
        <taxon>Saccharomycetaceae</taxon>
        <taxon>Lachancea</taxon>
    </lineage>
</organism>
<protein>
    <submittedName>
        <fullName evidence="5">LADA_0B09186g1_1</fullName>
    </submittedName>
</protein>
<feature type="compositionally biased region" description="Acidic residues" evidence="3">
    <location>
        <begin position="69"/>
        <end position="88"/>
    </location>
</feature>
<dbReference type="Pfam" id="PF05764">
    <property type="entry name" value="YL1"/>
    <property type="match status" value="1"/>
</dbReference>
<dbReference type="EMBL" id="LT598456">
    <property type="protein sequence ID" value="SCU80726.1"/>
    <property type="molecule type" value="Genomic_DNA"/>
</dbReference>
<comment type="similarity">
    <text evidence="1">Belongs to the VPS72/YL1 family.</text>
</comment>
<dbReference type="SMART" id="SM00993">
    <property type="entry name" value="YL1_C"/>
    <property type="match status" value="1"/>
</dbReference>
<gene>
    <name evidence="5" type="ORF">LADA_0B09186G</name>
</gene>
<feature type="region of interest" description="Disordered" evidence="3">
    <location>
        <begin position="263"/>
        <end position="488"/>
    </location>
</feature>
<feature type="compositionally biased region" description="Acidic residues" evidence="3">
    <location>
        <begin position="40"/>
        <end position="56"/>
    </location>
</feature>
<sequence length="690" mass="78493">MSDSEEFLTASRQRRSNAGSKMQKLIDQERQELQERTANLDDDEINLLFQEEEGDEEFKADTKRRKDEDDVFSESDEESDGEEDDEAGERELEQQERKRRKQQKKHTIPVVKKRATSTDMVSKPLYEQPKAESLLLDNRRTSKRSSVVANKLQIYEKLSLAEKKREKIQNRLRQTKAKMAFVELTQEDRLRQAEETELINTQSLTRFREEEIYKKETRAAMNLRRKVKFAAGEIMLRVNTTGWKVTPAMEVADREYWELQLSKRHKKKKKYTRRKKNKDNAKGEENSGIATPGVEIIKPESTGPSANPIQDDKPVDTQSDVSIKKPTVEDRRAASTGPDVPGIPDVQSPKRSAQDSMDDHNAENSSTGIIEESRELGTEKPFKESNHGIKHSVLQVYPKKDQTGYEEATDKDDNVTSGVTEENISAENPELSKPELNPKQVSFAAENEVSTFDHSLPPNTPLSKEPSAEPEYSRQDSEDLMDEVDGETDASEIYEGPEQLVGRNFVTVYTFPEENPKVHDIRPYIFGEQWAQPLNSRSEDVETIAKITNKQVGDEWLDLSASLIPDTSIFETFPGFGEYDKKVSTEVAEETDTKLKLELKTPAPTGVILPNGVRKKCLITNRECQYFDPKNGVPYADVDAYKTVQELQDPIGEGGSEEDPRPRFKWFGFARGGIFLDMKRLPAKGVPVGF</sequence>
<dbReference type="InterPro" id="IPR046757">
    <property type="entry name" value="YL1_N"/>
</dbReference>
<feature type="compositionally biased region" description="Basic and acidic residues" evidence="3">
    <location>
        <begin position="24"/>
        <end position="39"/>
    </location>
</feature>
<dbReference type="PANTHER" id="PTHR13275:SF4">
    <property type="entry name" value="VACUOLAR PROTEIN SORTING-ASSOCIATED PROTEIN 72 HOMOLOG"/>
    <property type="match status" value="1"/>
</dbReference>
<dbReference type="OrthoDB" id="49520at2759"/>
<proteinExistence type="inferred from homology"/>
<evidence type="ECO:0000256" key="1">
    <source>
        <dbReference type="ARBA" id="ARBA00006832"/>
    </source>
</evidence>
<keyword evidence="6" id="KW-1185">Reference proteome</keyword>
<evidence type="ECO:0000256" key="2">
    <source>
        <dbReference type="SAM" id="Coils"/>
    </source>
</evidence>
<evidence type="ECO:0000313" key="6">
    <source>
        <dbReference type="Proteomes" id="UP000190274"/>
    </source>
</evidence>
<dbReference type="Pfam" id="PF08265">
    <property type="entry name" value="YL1_C"/>
    <property type="match status" value="1"/>
</dbReference>
<dbReference type="STRING" id="1266660.A0A1G4IUN6"/>
<dbReference type="PANTHER" id="PTHR13275">
    <property type="entry name" value="YL-1 PROTEIN TRANSCRIPTION FACTOR-LIKE 1"/>
    <property type="match status" value="1"/>
</dbReference>
<dbReference type="Proteomes" id="UP000190274">
    <property type="component" value="Chromosome B"/>
</dbReference>
<keyword evidence="2" id="KW-0175">Coiled coil</keyword>
<evidence type="ECO:0000259" key="4">
    <source>
        <dbReference type="SMART" id="SM00993"/>
    </source>
</evidence>
<feature type="domain" description="Vps72/YL1 C-terminal" evidence="4">
    <location>
        <begin position="615"/>
        <end position="644"/>
    </location>
</feature>
<feature type="coiled-coil region" evidence="2">
    <location>
        <begin position="158"/>
        <end position="185"/>
    </location>
</feature>
<feature type="compositionally biased region" description="Acidic residues" evidence="3">
    <location>
        <begin position="478"/>
        <end position="488"/>
    </location>
</feature>
<feature type="compositionally biased region" description="Basic residues" evidence="3">
    <location>
        <begin position="263"/>
        <end position="277"/>
    </location>
</feature>
<feature type="compositionally biased region" description="Basic and acidic residues" evidence="3">
    <location>
        <begin position="322"/>
        <end position="333"/>
    </location>
</feature>
<dbReference type="AlphaFoldDB" id="A0A1G4IUN6"/>
<feature type="compositionally biased region" description="Basic and acidic residues" evidence="3">
    <location>
        <begin position="57"/>
        <end position="68"/>
    </location>
</feature>
<feature type="compositionally biased region" description="Basic residues" evidence="3">
    <location>
        <begin position="97"/>
        <end position="115"/>
    </location>
</feature>
<reference evidence="6" key="1">
    <citation type="submission" date="2016-03" db="EMBL/GenBank/DDBJ databases">
        <authorList>
            <person name="Devillers H."/>
        </authorList>
    </citation>
    <scope>NUCLEOTIDE SEQUENCE [LARGE SCALE GENOMIC DNA]</scope>
</reference>
<feature type="compositionally biased region" description="Polar residues" evidence="3">
    <location>
        <begin position="415"/>
        <end position="426"/>
    </location>
</feature>